<dbReference type="EMBL" id="OZ019900">
    <property type="protein sequence ID" value="CAK9233960.1"/>
    <property type="molecule type" value="Genomic_DNA"/>
</dbReference>
<evidence type="ECO:0000259" key="3">
    <source>
        <dbReference type="PROSITE" id="PS50097"/>
    </source>
</evidence>
<dbReference type="PROSITE" id="PS50297">
    <property type="entry name" value="ANK_REP_REGION"/>
    <property type="match status" value="1"/>
</dbReference>
<accession>A0ABP0V045</accession>
<protein>
    <recommendedName>
        <fullName evidence="3">BTB domain-containing protein</fullName>
    </recommendedName>
</protein>
<dbReference type="InterPro" id="IPR011333">
    <property type="entry name" value="SKP1/BTB/POZ_sf"/>
</dbReference>
<dbReference type="Pfam" id="PF12796">
    <property type="entry name" value="Ank_2"/>
    <property type="match status" value="1"/>
</dbReference>
<proteinExistence type="predicted"/>
<dbReference type="Gene3D" id="1.25.40.20">
    <property type="entry name" value="Ankyrin repeat-containing domain"/>
    <property type="match status" value="1"/>
</dbReference>
<dbReference type="InterPro" id="IPR044513">
    <property type="entry name" value="BT1/2/3/4/5"/>
</dbReference>
<dbReference type="InterPro" id="IPR036770">
    <property type="entry name" value="Ankyrin_rpt-contain_sf"/>
</dbReference>
<evidence type="ECO:0000256" key="2">
    <source>
        <dbReference type="PROSITE-ProRule" id="PRU00023"/>
    </source>
</evidence>
<dbReference type="InterPro" id="IPR002110">
    <property type="entry name" value="Ankyrin_rpt"/>
</dbReference>
<dbReference type="Gene3D" id="3.30.710.10">
    <property type="entry name" value="Potassium Channel Kv1.1, Chain A"/>
    <property type="match status" value="1"/>
</dbReference>
<evidence type="ECO:0000313" key="4">
    <source>
        <dbReference type="EMBL" id="CAK9233960.1"/>
    </source>
</evidence>
<evidence type="ECO:0000313" key="5">
    <source>
        <dbReference type="Proteomes" id="UP001497512"/>
    </source>
</evidence>
<dbReference type="SUPFAM" id="SSF54695">
    <property type="entry name" value="POZ domain"/>
    <property type="match status" value="1"/>
</dbReference>
<reference evidence="4" key="1">
    <citation type="submission" date="2024-02" db="EMBL/GenBank/DDBJ databases">
        <authorList>
            <consortium name="ELIXIR-Norway"/>
            <consortium name="Elixir Norway"/>
        </authorList>
    </citation>
    <scope>NUCLEOTIDE SEQUENCE</scope>
</reference>
<dbReference type="PANTHER" id="PTHR46287">
    <property type="entry name" value="BTB/POZ AND TAZ DOMAIN-CONTAINING PROTEIN 3-RELATED"/>
    <property type="match status" value="1"/>
</dbReference>
<keyword evidence="2" id="KW-0040">ANK repeat</keyword>
<name>A0ABP0V045_9BRYO</name>
<comment type="pathway">
    <text evidence="1">Protein modification; protein ubiquitination.</text>
</comment>
<dbReference type="Proteomes" id="UP001497512">
    <property type="component" value="Chromosome 8"/>
</dbReference>
<dbReference type="PROSITE" id="PS50088">
    <property type="entry name" value="ANK_REPEAT"/>
    <property type="match status" value="1"/>
</dbReference>
<evidence type="ECO:0000256" key="1">
    <source>
        <dbReference type="ARBA" id="ARBA00004906"/>
    </source>
</evidence>
<dbReference type="Pfam" id="PF00651">
    <property type="entry name" value="BTB"/>
    <property type="match status" value="1"/>
</dbReference>
<sequence length="358" mass="39961">MAGLQQEIASSMQAVGLSDDDAGVQRLKLINQATFFRCVEEDNANTLQVILKNRKIDVNAYNDEGVTALHWAVYKYENTRSLEITRILLDNGADVCLKAAVPPSAQKISIAHKDKRSSHGETLLETRRINLGQKTPLLIALELKSSLYLRGWEYRHWDGMLKLLAGATIDHYHGKNEPASPRPMATTIQQNWAKVFESGKHELVEVWAEGKNITVLKLLLSEASKVLKLNLEIAATSYSNRLDLNEASFNVVKAMVAFLYTGEVDHHFMEQRGLDLLLAAHKYGITSLVFICEDLIQATQDNWIKLLSVALECNSDKLALKCANSIKGVMDKRHESSHVLRTGFSDVQSSPNQLFSSS</sequence>
<feature type="domain" description="BTB" evidence="3">
    <location>
        <begin position="202"/>
        <end position="265"/>
    </location>
</feature>
<dbReference type="SMART" id="SM00248">
    <property type="entry name" value="ANK"/>
    <property type="match status" value="2"/>
</dbReference>
<feature type="repeat" description="ANK" evidence="2">
    <location>
        <begin position="64"/>
        <end position="100"/>
    </location>
</feature>
<dbReference type="PANTHER" id="PTHR46287:SF11">
    <property type="entry name" value="BTB_POZ AND TAZ DOMAIN-CONTAINING PROTEIN 4"/>
    <property type="match status" value="1"/>
</dbReference>
<keyword evidence="5" id="KW-1185">Reference proteome</keyword>
<dbReference type="SUPFAM" id="SSF48403">
    <property type="entry name" value="Ankyrin repeat"/>
    <property type="match status" value="1"/>
</dbReference>
<dbReference type="PROSITE" id="PS50097">
    <property type="entry name" value="BTB"/>
    <property type="match status" value="1"/>
</dbReference>
<gene>
    <name evidence="4" type="ORF">CSSPTR1EN2_LOCUS21873</name>
</gene>
<dbReference type="SMART" id="SM00225">
    <property type="entry name" value="BTB"/>
    <property type="match status" value="1"/>
</dbReference>
<organism evidence="4 5">
    <name type="scientific">Sphagnum troendelagicum</name>
    <dbReference type="NCBI Taxonomy" id="128251"/>
    <lineage>
        <taxon>Eukaryota</taxon>
        <taxon>Viridiplantae</taxon>
        <taxon>Streptophyta</taxon>
        <taxon>Embryophyta</taxon>
        <taxon>Bryophyta</taxon>
        <taxon>Sphagnophytina</taxon>
        <taxon>Sphagnopsida</taxon>
        <taxon>Sphagnales</taxon>
        <taxon>Sphagnaceae</taxon>
        <taxon>Sphagnum</taxon>
    </lineage>
</organism>
<dbReference type="InterPro" id="IPR000210">
    <property type="entry name" value="BTB/POZ_dom"/>
</dbReference>